<dbReference type="InterPro" id="IPR058240">
    <property type="entry name" value="rSAM_sf"/>
</dbReference>
<dbReference type="CDD" id="cd01335">
    <property type="entry name" value="Radical_SAM"/>
    <property type="match status" value="1"/>
</dbReference>
<dbReference type="Gene3D" id="3.20.20.70">
    <property type="entry name" value="Aldolase class I"/>
    <property type="match status" value="1"/>
</dbReference>
<dbReference type="SFLD" id="SFLDG01067">
    <property type="entry name" value="SPASM/twitch_domain_containing"/>
    <property type="match status" value="1"/>
</dbReference>
<keyword evidence="7" id="KW-1185">Reference proteome</keyword>
<evidence type="ECO:0000313" key="7">
    <source>
        <dbReference type="Proteomes" id="UP000009229"/>
    </source>
</evidence>
<dbReference type="GO" id="GO:0051536">
    <property type="term" value="F:iron-sulfur cluster binding"/>
    <property type="evidence" value="ECO:0007669"/>
    <property type="project" value="UniProtKB-KW"/>
</dbReference>
<evidence type="ECO:0000256" key="4">
    <source>
        <dbReference type="ARBA" id="ARBA00023014"/>
    </source>
</evidence>
<gene>
    <name evidence="6" type="ordered locus">Desku_3171</name>
</gene>
<keyword evidence="1" id="KW-0949">S-adenosyl-L-methionine</keyword>
<dbReference type="GO" id="GO:0003824">
    <property type="term" value="F:catalytic activity"/>
    <property type="evidence" value="ECO:0007669"/>
    <property type="project" value="InterPro"/>
</dbReference>
<dbReference type="PANTHER" id="PTHR11228:SF34">
    <property type="entry name" value="TUNGSTEN-CONTAINING ALDEHYDE FERREDOXIN OXIDOREDUCTASE COFACTOR MODIFYING PROTEIN"/>
    <property type="match status" value="1"/>
</dbReference>
<dbReference type="InterPro" id="IPR013785">
    <property type="entry name" value="Aldolase_TIM"/>
</dbReference>
<feature type="domain" description="Radical SAM core" evidence="5">
    <location>
        <begin position="1"/>
        <end position="196"/>
    </location>
</feature>
<keyword evidence="2" id="KW-0479">Metal-binding</keyword>
<dbReference type="Proteomes" id="UP000009229">
    <property type="component" value="Chromosome"/>
</dbReference>
<dbReference type="SUPFAM" id="SSF102114">
    <property type="entry name" value="Radical SAM enzymes"/>
    <property type="match status" value="1"/>
</dbReference>
<evidence type="ECO:0000256" key="3">
    <source>
        <dbReference type="ARBA" id="ARBA00023004"/>
    </source>
</evidence>
<dbReference type="PANTHER" id="PTHR11228">
    <property type="entry name" value="RADICAL SAM DOMAIN PROTEIN"/>
    <property type="match status" value="1"/>
</dbReference>
<sequence>MIPQVLAFITTYRCNFSCDHCSVAAGPERREVLAAGVMQRVIEQAYALPSIRVIVFTGGEPTLYPELIQEGIKLAHEKGFVTRLVTNAWWAQTAEKAYRFLQDYRAAGLDELNISYDDFHAKYLESFGGERNLLNAIRAATELGMTTLVGSVLYHGARIRSGYLRRIFKDAGIQQEIKFLEDFVFPLGRARRKLPLHFFPSDMEKREQGACQEAGHTLTILPDGKILFCCGHIINSKAQAILTVDSMASGVSLPEIVGRMQRNVFYWWLHLEGPEAVLAELGVEKKFYRRCEACFYLGTACREKLLTLAARKEEIFARWEARKIGLPA</sequence>
<evidence type="ECO:0000313" key="6">
    <source>
        <dbReference type="EMBL" id="AEG16663.1"/>
    </source>
</evidence>
<keyword evidence="3" id="KW-0408">Iron</keyword>
<dbReference type="InterPro" id="IPR050377">
    <property type="entry name" value="Radical_SAM_PqqE_MftC-like"/>
</dbReference>
<keyword evidence="4" id="KW-0411">Iron-sulfur</keyword>
<dbReference type="EMBL" id="CP002770">
    <property type="protein sequence ID" value="AEG16663.1"/>
    <property type="molecule type" value="Genomic_DNA"/>
</dbReference>
<dbReference type="GO" id="GO:0046872">
    <property type="term" value="F:metal ion binding"/>
    <property type="evidence" value="ECO:0007669"/>
    <property type="project" value="UniProtKB-KW"/>
</dbReference>
<dbReference type="PROSITE" id="PS51918">
    <property type="entry name" value="RADICAL_SAM"/>
    <property type="match status" value="1"/>
</dbReference>
<evidence type="ECO:0000256" key="2">
    <source>
        <dbReference type="ARBA" id="ARBA00022723"/>
    </source>
</evidence>
<organism evidence="6 7">
    <name type="scientific">Desulfofundulus kuznetsovii (strain DSM 6115 / VKM B-1805 / 17)</name>
    <name type="common">Desulfotomaculum kuznetsovii</name>
    <dbReference type="NCBI Taxonomy" id="760568"/>
    <lineage>
        <taxon>Bacteria</taxon>
        <taxon>Bacillati</taxon>
        <taxon>Bacillota</taxon>
        <taxon>Clostridia</taxon>
        <taxon>Eubacteriales</taxon>
        <taxon>Peptococcaceae</taxon>
        <taxon>Desulfofundulus</taxon>
    </lineage>
</organism>
<reference evidence="7" key="1">
    <citation type="submission" date="2011-05" db="EMBL/GenBank/DDBJ databases">
        <title>Complete sequence of Desulfotomaculum kuznetsovii DSM 6115.</title>
        <authorList>
            <person name="Lucas S."/>
            <person name="Han J."/>
            <person name="Lapidus A."/>
            <person name="Cheng J.-F."/>
            <person name="Goodwin L."/>
            <person name="Pitluck S."/>
            <person name="Peters L."/>
            <person name="Mikhailova N."/>
            <person name="Lu M."/>
            <person name="Saunders E."/>
            <person name="Han C."/>
            <person name="Tapia R."/>
            <person name="Land M."/>
            <person name="Hauser L."/>
            <person name="Kyrpides N."/>
            <person name="Ivanova N."/>
            <person name="Pagani I."/>
            <person name="Nazina T."/>
            <person name="Ivanova A."/>
            <person name="Parshina S."/>
            <person name="Kuever J."/>
            <person name="Muyzer G."/>
            <person name="Plugge C."/>
            <person name="Stams A."/>
            <person name="Woyke T."/>
        </authorList>
    </citation>
    <scope>NUCLEOTIDE SEQUENCE [LARGE SCALE GENOMIC DNA]</scope>
    <source>
        <strain evidence="7">DSM 6115 / VKM B-1805 / 17</strain>
    </source>
</reference>
<dbReference type="Pfam" id="PF04055">
    <property type="entry name" value="Radical_SAM"/>
    <property type="match status" value="1"/>
</dbReference>
<accession>A0AAU8Q620</accession>
<evidence type="ECO:0000256" key="1">
    <source>
        <dbReference type="ARBA" id="ARBA00022691"/>
    </source>
</evidence>
<dbReference type="AlphaFoldDB" id="A0AAU8Q620"/>
<dbReference type="InterPro" id="IPR007197">
    <property type="entry name" value="rSAM"/>
</dbReference>
<proteinExistence type="predicted"/>
<evidence type="ECO:0000259" key="5">
    <source>
        <dbReference type="PROSITE" id="PS51918"/>
    </source>
</evidence>
<protein>
    <submittedName>
        <fullName evidence="6">Radical SAM domain protein</fullName>
    </submittedName>
</protein>
<name>A0AAU8Q620_DESK7</name>
<dbReference type="KEGG" id="dku:Desku_3171"/>
<dbReference type="RefSeq" id="WP_013824171.1">
    <property type="nucleotide sequence ID" value="NC_015573.1"/>
</dbReference>
<dbReference type="SFLD" id="SFLDS00029">
    <property type="entry name" value="Radical_SAM"/>
    <property type="match status" value="1"/>
</dbReference>